<gene>
    <name evidence="1" type="ORF">FC770_01460</name>
</gene>
<protein>
    <recommendedName>
        <fullName evidence="3">AbiEi antitoxin C-terminal domain-containing protein</fullName>
    </recommendedName>
</protein>
<keyword evidence="2" id="KW-1185">Reference proteome</keyword>
<organism evidence="1 2">
    <name type="scientific">Nocardioides jishulii</name>
    <dbReference type="NCBI Taxonomy" id="2575440"/>
    <lineage>
        <taxon>Bacteria</taxon>
        <taxon>Bacillati</taxon>
        <taxon>Actinomycetota</taxon>
        <taxon>Actinomycetes</taxon>
        <taxon>Propionibacteriales</taxon>
        <taxon>Nocardioidaceae</taxon>
        <taxon>Nocardioides</taxon>
    </lineage>
</organism>
<sequence length="193" mass="21106">MDTRTTRSGQRAGAAYVPVTRGAHRHRGARAPELATLRAWASVLPSDACFTHVTAARLLGLWLPPLPADLVTLAALPPGAHPVRRRGLRASRSLPSEAHRMVQGLRVAPTADVLLCLCRDLADLDALMAVDSALHQELVTVDLLLRSDEMLADVDRSLGRASDRRRLSSWHELLRTSALTSAGRDVLWPRLQK</sequence>
<dbReference type="AlphaFoldDB" id="A0A4U2YR42"/>
<evidence type="ECO:0000313" key="2">
    <source>
        <dbReference type="Proteomes" id="UP000307808"/>
    </source>
</evidence>
<dbReference type="EMBL" id="SZPY01000001">
    <property type="protein sequence ID" value="TKI63877.1"/>
    <property type="molecule type" value="Genomic_DNA"/>
</dbReference>
<evidence type="ECO:0000313" key="1">
    <source>
        <dbReference type="EMBL" id="TKI63877.1"/>
    </source>
</evidence>
<dbReference type="RefSeq" id="WP_137064341.1">
    <property type="nucleotide sequence ID" value="NZ_CP040748.1"/>
</dbReference>
<accession>A0A4U2YR42</accession>
<proteinExistence type="predicted"/>
<name>A0A4U2YR42_9ACTN</name>
<dbReference type="OrthoDB" id="3173471at2"/>
<dbReference type="Proteomes" id="UP000307808">
    <property type="component" value="Unassembled WGS sequence"/>
</dbReference>
<reference evidence="1 2" key="1">
    <citation type="submission" date="2019-04" db="EMBL/GenBank/DDBJ databases">
        <authorList>
            <person name="Dong K."/>
        </authorList>
    </citation>
    <scope>NUCLEOTIDE SEQUENCE [LARGE SCALE GENOMIC DNA]</scope>
    <source>
        <strain evidence="2">dk3543</strain>
    </source>
</reference>
<comment type="caution">
    <text evidence="1">The sequence shown here is derived from an EMBL/GenBank/DDBJ whole genome shotgun (WGS) entry which is preliminary data.</text>
</comment>
<evidence type="ECO:0008006" key="3">
    <source>
        <dbReference type="Google" id="ProtNLM"/>
    </source>
</evidence>